<dbReference type="Proteomes" id="UP000218287">
    <property type="component" value="Chromosome"/>
</dbReference>
<proteinExistence type="predicted"/>
<accession>A0A1Z4GCB2</accession>
<evidence type="ECO:0000313" key="1">
    <source>
        <dbReference type="EMBL" id="BAY15173.1"/>
    </source>
</evidence>
<keyword evidence="2" id="KW-1185">Reference proteome</keyword>
<evidence type="ECO:0000313" key="2">
    <source>
        <dbReference type="Proteomes" id="UP000218287"/>
    </source>
</evidence>
<gene>
    <name evidence="1" type="ORF">NIES21_09880</name>
</gene>
<reference evidence="1 2" key="1">
    <citation type="submission" date="2017-06" db="EMBL/GenBank/DDBJ databases">
        <title>Genome sequencing of cyanobaciteial culture collection at National Institute for Environmental Studies (NIES).</title>
        <authorList>
            <person name="Hirose Y."/>
            <person name="Shimura Y."/>
            <person name="Fujisawa T."/>
            <person name="Nakamura Y."/>
            <person name="Kawachi M."/>
        </authorList>
    </citation>
    <scope>NUCLEOTIDE SEQUENCE [LARGE SCALE GENOMIC DNA]</scope>
    <source>
        <strain evidence="1 2">NIES-21</strain>
    </source>
</reference>
<dbReference type="EMBL" id="AP018174">
    <property type="protein sequence ID" value="BAY15173.1"/>
    <property type="molecule type" value="Genomic_DNA"/>
</dbReference>
<dbReference type="AlphaFoldDB" id="A0A1Z4GCB2"/>
<name>A0A1Z4GCB2_9CYAN</name>
<organism evidence="1 2">
    <name type="scientific">Anabaenopsis circularis NIES-21</name>
    <dbReference type="NCBI Taxonomy" id="1085406"/>
    <lineage>
        <taxon>Bacteria</taxon>
        <taxon>Bacillati</taxon>
        <taxon>Cyanobacteriota</taxon>
        <taxon>Cyanophyceae</taxon>
        <taxon>Nostocales</taxon>
        <taxon>Nodulariaceae</taxon>
        <taxon>Anabaenopsis</taxon>
    </lineage>
</organism>
<protein>
    <submittedName>
        <fullName evidence="1">Uncharacterized protein</fullName>
    </submittedName>
</protein>
<sequence length="179" mass="19449">MGIIYLANIATSVYNYLGESTMSYQNINASLSPADIQEIKAALQTVQSKLPFLVTLSTEERRKMVKMGDKSLAFVNNSAAAAQSNRNILPATFDVEELVQDYQLAIALSEVLISMRQLTEQVDDTLMAVGSEAMSSSLTVYDYVKTASKKTPGLKTLAEQLGERFKAIKGRPSKAASGL</sequence>